<dbReference type="SMART" id="SM00471">
    <property type="entry name" value="HDc"/>
    <property type="match status" value="1"/>
</dbReference>
<dbReference type="GO" id="GO:0000160">
    <property type="term" value="P:phosphorelay signal transduction system"/>
    <property type="evidence" value="ECO:0007669"/>
    <property type="project" value="InterPro"/>
</dbReference>
<dbReference type="InterPro" id="IPR037522">
    <property type="entry name" value="HD_GYP_dom"/>
</dbReference>
<dbReference type="eggNOG" id="COG3437">
    <property type="taxonomic scope" value="Bacteria"/>
</dbReference>
<name>E8N2Z8_ANATU</name>
<dbReference type="AlphaFoldDB" id="E8N2Z8"/>
<feature type="domain" description="Response regulatory" evidence="2">
    <location>
        <begin position="9"/>
        <end position="125"/>
    </location>
</feature>
<dbReference type="InterPro" id="IPR011006">
    <property type="entry name" value="CheY-like_superfamily"/>
</dbReference>
<dbReference type="PANTHER" id="PTHR45228">
    <property type="entry name" value="CYCLIC DI-GMP PHOSPHODIESTERASE TM_0186-RELATED"/>
    <property type="match status" value="1"/>
</dbReference>
<dbReference type="PROSITE" id="PS51832">
    <property type="entry name" value="HD_GYP"/>
    <property type="match status" value="1"/>
</dbReference>
<evidence type="ECO:0000313" key="5">
    <source>
        <dbReference type="Proteomes" id="UP000008922"/>
    </source>
</evidence>
<evidence type="ECO:0000256" key="1">
    <source>
        <dbReference type="PROSITE-ProRule" id="PRU00169"/>
    </source>
</evidence>
<sequence>MLSPERPTRILLVEDDGSLLEVVRDILSDAGYHVITAANGEEALQAFRQAHPDLILSDIMMPVMDGFQLLEAVRQMEAGMLVPFIFLSARTERYDTSNARRLGADDYLFKPFSADELLTAVEARLRRREQISLFSTREAHLQTVIMLASAIEERDVTTSGHVDRVRSLALEFSDYLGWSPELKMILEIGALLHDIGKIIVPEQILNKPAPLTAEEMEVMKRHPASGARILQGVHHLAPAAPYILYHHERWDGKGYPHGLKGEEIPIEGRFLALVDAYDAMTSDRPYRKGLPRERAMQIIRENLGTQFDPDLGQRFLEMLEENVQF</sequence>
<dbReference type="SUPFAM" id="SSF109604">
    <property type="entry name" value="HD-domain/PDEase-like"/>
    <property type="match status" value="1"/>
</dbReference>
<dbReference type="EMBL" id="AP012029">
    <property type="protein sequence ID" value="BAJ65148.1"/>
    <property type="molecule type" value="Genomic_DNA"/>
</dbReference>
<protein>
    <submittedName>
        <fullName evidence="4">Response regulator</fullName>
    </submittedName>
</protein>
<dbReference type="InterPro" id="IPR003607">
    <property type="entry name" value="HD/PDEase_dom"/>
</dbReference>
<dbReference type="InterPro" id="IPR052020">
    <property type="entry name" value="Cyclic_di-GMP/3'3'-cGAMP_PDE"/>
</dbReference>
<dbReference type="PROSITE" id="PS50110">
    <property type="entry name" value="RESPONSE_REGULATORY"/>
    <property type="match status" value="1"/>
</dbReference>
<evidence type="ECO:0000259" key="2">
    <source>
        <dbReference type="PROSITE" id="PS50110"/>
    </source>
</evidence>
<dbReference type="Pfam" id="PF00072">
    <property type="entry name" value="Response_reg"/>
    <property type="match status" value="1"/>
</dbReference>
<dbReference type="InParanoid" id="E8N2Z8"/>
<dbReference type="Pfam" id="PF13487">
    <property type="entry name" value="HD_5"/>
    <property type="match status" value="1"/>
</dbReference>
<keyword evidence="5" id="KW-1185">Reference proteome</keyword>
<dbReference type="CDD" id="cd17574">
    <property type="entry name" value="REC_OmpR"/>
    <property type="match status" value="1"/>
</dbReference>
<accession>E8N2Z8</accession>
<proteinExistence type="predicted"/>
<dbReference type="CDD" id="cd00077">
    <property type="entry name" value="HDc"/>
    <property type="match status" value="1"/>
</dbReference>
<organism evidence="4 5">
    <name type="scientific">Anaerolinea thermophila (strain DSM 14523 / JCM 11388 / NBRC 100420 / UNI-1)</name>
    <dbReference type="NCBI Taxonomy" id="926569"/>
    <lineage>
        <taxon>Bacteria</taxon>
        <taxon>Bacillati</taxon>
        <taxon>Chloroflexota</taxon>
        <taxon>Anaerolineae</taxon>
        <taxon>Anaerolineales</taxon>
        <taxon>Anaerolineaceae</taxon>
        <taxon>Anaerolinea</taxon>
    </lineage>
</organism>
<dbReference type="KEGG" id="atm:ANT_31220"/>
<evidence type="ECO:0000313" key="4">
    <source>
        <dbReference type="EMBL" id="BAJ65148.1"/>
    </source>
</evidence>
<reference evidence="4 5" key="1">
    <citation type="submission" date="2010-12" db="EMBL/GenBank/DDBJ databases">
        <title>Whole genome sequence of Anaerolinea thermophila UNI-1.</title>
        <authorList>
            <person name="Narita-Yamada S."/>
            <person name="Kishi E."/>
            <person name="Watanabe Y."/>
            <person name="Takasaki K."/>
            <person name="Ankai A."/>
            <person name="Oguchi A."/>
            <person name="Fukui S."/>
            <person name="Takahashi M."/>
            <person name="Yashiro I."/>
            <person name="Hosoyama A."/>
            <person name="Sekiguchi Y."/>
            <person name="Hanada S."/>
            <person name="Fujita N."/>
        </authorList>
    </citation>
    <scope>NUCLEOTIDE SEQUENCE [LARGE SCALE GENOMIC DNA]</scope>
    <source>
        <strain evidence="5">DSM 14523 / JCM 11388 / NBRC 100420 / UNI-1</strain>
    </source>
</reference>
<dbReference type="Proteomes" id="UP000008922">
    <property type="component" value="Chromosome"/>
</dbReference>
<feature type="domain" description="HD-GYP" evidence="3">
    <location>
        <begin position="136"/>
        <end position="325"/>
    </location>
</feature>
<keyword evidence="1" id="KW-0597">Phosphoprotein</keyword>
<dbReference type="SUPFAM" id="SSF52172">
    <property type="entry name" value="CheY-like"/>
    <property type="match status" value="1"/>
</dbReference>
<dbReference type="STRING" id="926569.ANT_31220"/>
<dbReference type="HOGENOM" id="CLU_000445_92_10_0"/>
<evidence type="ECO:0000259" key="3">
    <source>
        <dbReference type="PROSITE" id="PS51832"/>
    </source>
</evidence>
<dbReference type="InterPro" id="IPR001789">
    <property type="entry name" value="Sig_transdc_resp-reg_receiver"/>
</dbReference>
<dbReference type="Gene3D" id="1.10.3210.10">
    <property type="entry name" value="Hypothetical protein af1432"/>
    <property type="match status" value="1"/>
</dbReference>
<feature type="modified residue" description="4-aspartylphosphate" evidence="1">
    <location>
        <position position="58"/>
    </location>
</feature>
<gene>
    <name evidence="4" type="ordered locus">ANT_31220</name>
</gene>
<dbReference type="Gene3D" id="3.40.50.2300">
    <property type="match status" value="1"/>
</dbReference>
<dbReference type="SMART" id="SM00448">
    <property type="entry name" value="REC"/>
    <property type="match status" value="1"/>
</dbReference>